<comment type="caution">
    <text evidence="3">The sequence shown here is derived from an EMBL/GenBank/DDBJ whole genome shotgun (WGS) entry which is preliminary data.</text>
</comment>
<feature type="domain" description="CHAT" evidence="2">
    <location>
        <begin position="154"/>
        <end position="319"/>
    </location>
</feature>
<dbReference type="Proteomes" id="UP001265700">
    <property type="component" value="Unassembled WGS sequence"/>
</dbReference>
<feature type="region of interest" description="Disordered" evidence="1">
    <location>
        <begin position="352"/>
        <end position="372"/>
    </location>
</feature>
<evidence type="ECO:0000259" key="2">
    <source>
        <dbReference type="Pfam" id="PF12770"/>
    </source>
</evidence>
<organism evidence="3 4">
    <name type="scientific">Hydrogenophaga palleronii</name>
    <dbReference type="NCBI Taxonomy" id="65655"/>
    <lineage>
        <taxon>Bacteria</taxon>
        <taxon>Pseudomonadati</taxon>
        <taxon>Pseudomonadota</taxon>
        <taxon>Betaproteobacteria</taxon>
        <taxon>Burkholderiales</taxon>
        <taxon>Comamonadaceae</taxon>
        <taxon>Hydrogenophaga</taxon>
    </lineage>
</organism>
<evidence type="ECO:0000256" key="1">
    <source>
        <dbReference type="SAM" id="MobiDB-lite"/>
    </source>
</evidence>
<feature type="region of interest" description="Disordered" evidence="1">
    <location>
        <begin position="94"/>
        <end position="122"/>
    </location>
</feature>
<feature type="compositionally biased region" description="Basic and acidic residues" evidence="1">
    <location>
        <begin position="109"/>
        <end position="122"/>
    </location>
</feature>
<evidence type="ECO:0000313" key="4">
    <source>
        <dbReference type="Proteomes" id="UP001265700"/>
    </source>
</evidence>
<accession>A0ABU1WRD9</accession>
<gene>
    <name evidence="3" type="ORF">J2W49_003590</name>
</gene>
<dbReference type="EMBL" id="JAVDWU010000008">
    <property type="protein sequence ID" value="MDR7151614.1"/>
    <property type="molecule type" value="Genomic_DNA"/>
</dbReference>
<sequence>MSLLEIYRGNVQRKREEISRLQNDKAKEQNKIADFTSKMQRASEAISRTKNISTIQSKSKEFERHQKDLSNVERKIADCERKIAAKYKELRTEEKRVAQEEEKESQKRRRDEERRMQENEKRMGGLNSILLRHDQLHKQAKIEIEKLKKLPEKIVVLFLAANPIDQQQLRLDEEARSIAEIIKKTRHRDSVKFESCWAVRPIDVLQALNEFAPAIVHFSGHGSVSDEIVFQDSRGITKLVSKEAIVQTMMASSDGIRLVFFNTCYSKKQAEAVAEHVEAAIGMNTTISDEAARAFSSQFYSSIGFGFSVQKSFDQAKALLMMEGITEEETPELFVKSGVDPNSLVIVKPNEVENGIESEPDAPQRSANNAGL</sequence>
<evidence type="ECO:0000313" key="3">
    <source>
        <dbReference type="EMBL" id="MDR7151614.1"/>
    </source>
</evidence>
<protein>
    <submittedName>
        <fullName evidence="3">Skp family chaperone for outer membrane proteins</fullName>
    </submittedName>
</protein>
<proteinExistence type="predicted"/>
<dbReference type="RefSeq" id="WP_310319325.1">
    <property type="nucleotide sequence ID" value="NZ_JAVDWU010000008.1"/>
</dbReference>
<name>A0ABU1WRD9_9BURK</name>
<dbReference type="InterPro" id="IPR024983">
    <property type="entry name" value="CHAT_dom"/>
</dbReference>
<reference evidence="3 4" key="1">
    <citation type="submission" date="2023-07" db="EMBL/GenBank/DDBJ databases">
        <title>Sorghum-associated microbial communities from plants grown in Nebraska, USA.</title>
        <authorList>
            <person name="Schachtman D."/>
        </authorList>
    </citation>
    <scope>NUCLEOTIDE SEQUENCE [LARGE SCALE GENOMIC DNA]</scope>
    <source>
        <strain evidence="3 4">4249</strain>
    </source>
</reference>
<keyword evidence="4" id="KW-1185">Reference proteome</keyword>
<dbReference type="Pfam" id="PF12770">
    <property type="entry name" value="CHAT"/>
    <property type="match status" value="1"/>
</dbReference>